<dbReference type="InterPro" id="IPR019183">
    <property type="entry name" value="NAA25_NatB_aux_su"/>
</dbReference>
<dbReference type="EMBL" id="ADBJ01000025">
    <property type="protein sequence ID" value="EFA81659.1"/>
    <property type="molecule type" value="Genomic_DNA"/>
</dbReference>
<dbReference type="FunCoup" id="D3BAS2">
    <property type="interactions" value="669"/>
</dbReference>
<reference evidence="3 4" key="1">
    <citation type="journal article" date="2011" name="Genome Res.">
        <title>Phylogeny-wide analysis of social amoeba genomes highlights ancient origins for complex intercellular communication.</title>
        <authorList>
            <person name="Heidel A.J."/>
            <person name="Lawal H.M."/>
            <person name="Felder M."/>
            <person name="Schilde C."/>
            <person name="Helps N.R."/>
            <person name="Tunggal B."/>
            <person name="Rivero F."/>
            <person name="John U."/>
            <person name="Schleicher M."/>
            <person name="Eichinger L."/>
            <person name="Platzer M."/>
            <person name="Noegel A.A."/>
            <person name="Schaap P."/>
            <person name="Gloeckner G."/>
        </authorList>
    </citation>
    <scope>NUCLEOTIDE SEQUENCE [LARGE SCALE GENOMIC DNA]</scope>
    <source>
        <strain evidence="4">ATCC 26659 / Pp 5 / PN500</strain>
    </source>
</reference>
<dbReference type="InterPro" id="IPR011990">
    <property type="entry name" value="TPR-like_helical_dom_sf"/>
</dbReference>
<evidence type="ECO:0000313" key="3">
    <source>
        <dbReference type="EMBL" id="EFA81659.1"/>
    </source>
</evidence>
<protein>
    <submittedName>
        <fullName evidence="3">N-acetyltransferase</fullName>
    </submittedName>
</protein>
<dbReference type="PANTHER" id="PTHR22767:SF3">
    <property type="entry name" value="N-ALPHA-ACETYLTRANSFERASE 25, NATB AUXILIARY SUBUNIT"/>
    <property type="match status" value="1"/>
</dbReference>
<evidence type="ECO:0000256" key="1">
    <source>
        <dbReference type="ARBA" id="ARBA00006298"/>
    </source>
</evidence>
<dbReference type="SUPFAM" id="SSF48452">
    <property type="entry name" value="TPR-like"/>
    <property type="match status" value="1"/>
</dbReference>
<keyword evidence="3" id="KW-0808">Transferase</keyword>
<comment type="similarity">
    <text evidence="1">Belongs to the MDM20/NAA25 family.</text>
</comment>
<name>D3BAS2_HETP5</name>
<comment type="caution">
    <text evidence="3">The sequence shown here is derived from an EMBL/GenBank/DDBJ whole genome shotgun (WGS) entry which is preliminary data.</text>
</comment>
<dbReference type="GeneID" id="31361137"/>
<dbReference type="GO" id="GO:0031416">
    <property type="term" value="C:NatB complex"/>
    <property type="evidence" value="ECO:0007669"/>
    <property type="project" value="TreeGrafter"/>
</dbReference>
<feature type="coiled-coil region" evidence="2">
    <location>
        <begin position="657"/>
        <end position="684"/>
    </location>
</feature>
<dbReference type="STRING" id="670386.D3BAS2"/>
<dbReference type="PANTHER" id="PTHR22767">
    <property type="entry name" value="N-TERMINAL ACETYLTRANSFERASE-RELATED"/>
    <property type="match status" value="1"/>
</dbReference>
<dbReference type="Gene3D" id="1.25.40.1040">
    <property type="match status" value="1"/>
</dbReference>
<dbReference type="RefSeq" id="XP_020433776.1">
    <property type="nucleotide sequence ID" value="XM_020576527.1"/>
</dbReference>
<sequence length="724" mass="83072">MNKINAIFQALDSQNYKNALKLCNAFLQKKADHALVIVLKALSLQKLGETDEAVKLADSIAFQGQVDENVISNLNYFYRSVNQLDKMCRVWEASYKKFPKLEKLAQGVFLSFSKVRDLKNQKEYSVILSKEFNTPRNSFWYLMTLLTMAMENPTNLNLQLTERLADKLATEGKFSSTEELFIYETILETQNKYQKYLEIMKGKLGDLYNYQPDKLKQLAKIYEKLEMYKEASESYKEIVTKYEPDEWSCFIGYFNSMEKIEGVDKNEIFEWIKTQQANMNVAKPIRAPFIAELELANRQKQKLDDLIVSYFKRFGSKPVCFYDLKSYLVNYESLPLEQRQQLVDNLTQLLVSDADAASSPNKSSERVLQLANIYRVHRALGLQYGMSAADTDKLVATLLDEYEKNRVSTAATQQISEPDKLGQFNSIPSVSFQLPTEEQRAKYTFNQDLQVQDQWNSTTYKQPLDATPTPGINSFTWNSNQQTLIEQLISRRLILALIVASKITVNPTKGASPHATNYAELLEKLSQQFTKLPSSSEFNLSLYSTISQLFSIYHSLRVQLSTASSITLENIESNVQSLFNQFIENLKSLRKVICGSVDLDRIRMLTTHLELMTWALFVLSELNKVIPSKKQKKKDEVQVELRKRFDQFIKDLQSVGIKDIETDLASLEQSLSKLNITNSDNQQQQLPPFIDLTGTLSTIEENSLQIKKQIAGYLSTLNSLTKFE</sequence>
<evidence type="ECO:0000313" key="4">
    <source>
        <dbReference type="Proteomes" id="UP000001396"/>
    </source>
</evidence>
<organism evidence="3 4">
    <name type="scientific">Heterostelium pallidum (strain ATCC 26659 / Pp 5 / PN500)</name>
    <name type="common">Cellular slime mold</name>
    <name type="synonym">Polysphondylium pallidum</name>
    <dbReference type="NCBI Taxonomy" id="670386"/>
    <lineage>
        <taxon>Eukaryota</taxon>
        <taxon>Amoebozoa</taxon>
        <taxon>Evosea</taxon>
        <taxon>Eumycetozoa</taxon>
        <taxon>Dictyostelia</taxon>
        <taxon>Acytosteliales</taxon>
        <taxon>Acytosteliaceae</taxon>
        <taxon>Heterostelium</taxon>
    </lineage>
</organism>
<dbReference type="GO" id="GO:0016740">
    <property type="term" value="F:transferase activity"/>
    <property type="evidence" value="ECO:0007669"/>
    <property type="project" value="UniProtKB-KW"/>
</dbReference>
<dbReference type="InParanoid" id="D3BAS2"/>
<dbReference type="Proteomes" id="UP000001396">
    <property type="component" value="Unassembled WGS sequence"/>
</dbReference>
<proteinExistence type="inferred from homology"/>
<dbReference type="AlphaFoldDB" id="D3BAS2"/>
<evidence type="ECO:0000256" key="2">
    <source>
        <dbReference type="SAM" id="Coils"/>
    </source>
</evidence>
<accession>D3BAS2</accession>
<keyword evidence="2" id="KW-0175">Coiled coil</keyword>
<dbReference type="Pfam" id="PF09797">
    <property type="entry name" value="NatB_MDM20"/>
    <property type="match status" value="1"/>
</dbReference>
<gene>
    <name evidence="3" type="ORF">PPL_05653</name>
</gene>
<keyword evidence="4" id="KW-1185">Reference proteome</keyword>